<proteinExistence type="predicted"/>
<evidence type="ECO:0008006" key="4">
    <source>
        <dbReference type="Google" id="ProtNLM"/>
    </source>
</evidence>
<reference evidence="2 3" key="1">
    <citation type="journal article" date="2015" name="Sci. Rep.">
        <title>Genome of the facultative scuticociliatosis pathogen Pseudocohnilembus persalinus provides insight into its virulence through horizontal gene transfer.</title>
        <authorList>
            <person name="Xiong J."/>
            <person name="Wang G."/>
            <person name="Cheng J."/>
            <person name="Tian M."/>
            <person name="Pan X."/>
            <person name="Warren A."/>
            <person name="Jiang C."/>
            <person name="Yuan D."/>
            <person name="Miao W."/>
        </authorList>
    </citation>
    <scope>NUCLEOTIDE SEQUENCE [LARGE SCALE GENOMIC DNA]</scope>
    <source>
        <strain evidence="2">36N120E</strain>
    </source>
</reference>
<evidence type="ECO:0000313" key="3">
    <source>
        <dbReference type="Proteomes" id="UP000054937"/>
    </source>
</evidence>
<dbReference type="InParanoid" id="A0A0V0R804"/>
<dbReference type="EMBL" id="LDAU01000025">
    <property type="protein sequence ID" value="KRX10614.1"/>
    <property type="molecule type" value="Genomic_DNA"/>
</dbReference>
<keyword evidence="1" id="KW-0472">Membrane</keyword>
<feature type="transmembrane region" description="Helical" evidence="1">
    <location>
        <begin position="125"/>
        <end position="146"/>
    </location>
</feature>
<dbReference type="AlphaFoldDB" id="A0A0V0R804"/>
<keyword evidence="1" id="KW-0812">Transmembrane</keyword>
<evidence type="ECO:0000256" key="1">
    <source>
        <dbReference type="SAM" id="Phobius"/>
    </source>
</evidence>
<accession>A0A0V0R804</accession>
<dbReference type="Proteomes" id="UP000054937">
    <property type="component" value="Unassembled WGS sequence"/>
</dbReference>
<organism evidence="2 3">
    <name type="scientific">Pseudocohnilembus persalinus</name>
    <name type="common">Ciliate</name>
    <dbReference type="NCBI Taxonomy" id="266149"/>
    <lineage>
        <taxon>Eukaryota</taxon>
        <taxon>Sar</taxon>
        <taxon>Alveolata</taxon>
        <taxon>Ciliophora</taxon>
        <taxon>Intramacronucleata</taxon>
        <taxon>Oligohymenophorea</taxon>
        <taxon>Scuticociliatia</taxon>
        <taxon>Philasterida</taxon>
        <taxon>Pseudocohnilembidae</taxon>
        <taxon>Pseudocohnilembus</taxon>
    </lineage>
</organism>
<protein>
    <recommendedName>
        <fullName evidence="4">Transmembrane protein</fullName>
    </recommendedName>
</protein>
<name>A0A0V0R804_PSEPJ</name>
<sequence length="152" mass="17781">MQEMESKISLVQDIANNIYENFSIYFLEQNNGLTYRLAVEGNQWGDVYHIQMELCKQELIRHAKLRLILQGIDMQNQDKKEFLIHVKEYATDLICKYKQIKKETDEESNNNPQKFLGCIKVDAKLIYQLIIGIFIGIVGSFGQILLQSLYEQ</sequence>
<comment type="caution">
    <text evidence="2">The sequence shown here is derived from an EMBL/GenBank/DDBJ whole genome shotgun (WGS) entry which is preliminary data.</text>
</comment>
<evidence type="ECO:0000313" key="2">
    <source>
        <dbReference type="EMBL" id="KRX10614.1"/>
    </source>
</evidence>
<gene>
    <name evidence="2" type="ORF">PPERSA_05434</name>
</gene>
<keyword evidence="1" id="KW-1133">Transmembrane helix</keyword>
<keyword evidence="3" id="KW-1185">Reference proteome</keyword>